<feature type="transmembrane region" description="Helical" evidence="1">
    <location>
        <begin position="12"/>
        <end position="34"/>
    </location>
</feature>
<dbReference type="RefSeq" id="WP_194700210.1">
    <property type="nucleotide sequence ID" value="NZ_JADKNH010000001.1"/>
</dbReference>
<feature type="transmembrane region" description="Helical" evidence="1">
    <location>
        <begin position="46"/>
        <end position="69"/>
    </location>
</feature>
<evidence type="ECO:0000313" key="2">
    <source>
        <dbReference type="EMBL" id="MBF4691984.1"/>
    </source>
</evidence>
<proteinExistence type="predicted"/>
<feature type="transmembrane region" description="Helical" evidence="1">
    <location>
        <begin position="96"/>
        <end position="119"/>
    </location>
</feature>
<protein>
    <submittedName>
        <fullName evidence="2">Uncharacterized protein</fullName>
    </submittedName>
</protein>
<organism evidence="2 3">
    <name type="scientific">Fusibacter ferrireducens</name>
    <dbReference type="NCBI Taxonomy" id="2785058"/>
    <lineage>
        <taxon>Bacteria</taxon>
        <taxon>Bacillati</taxon>
        <taxon>Bacillota</taxon>
        <taxon>Clostridia</taxon>
        <taxon>Eubacteriales</taxon>
        <taxon>Eubacteriales Family XII. Incertae Sedis</taxon>
        <taxon>Fusibacter</taxon>
    </lineage>
</organism>
<dbReference type="Proteomes" id="UP000614200">
    <property type="component" value="Unassembled WGS sequence"/>
</dbReference>
<evidence type="ECO:0000256" key="1">
    <source>
        <dbReference type="SAM" id="Phobius"/>
    </source>
</evidence>
<dbReference type="EMBL" id="JADKNH010000001">
    <property type="protein sequence ID" value="MBF4691984.1"/>
    <property type="molecule type" value="Genomic_DNA"/>
</dbReference>
<name>A0ABR9ZQS9_9FIRM</name>
<reference evidence="2 3" key="1">
    <citation type="submission" date="2020-11" db="EMBL/GenBank/DDBJ databases">
        <title>Fusibacter basophilias sp. nov.</title>
        <authorList>
            <person name="Qiu D."/>
        </authorList>
    </citation>
    <scope>NUCLEOTIDE SEQUENCE [LARGE SCALE GENOMIC DNA]</scope>
    <source>
        <strain evidence="2 3">Q10-2</strain>
    </source>
</reference>
<keyword evidence="3" id="KW-1185">Reference proteome</keyword>
<keyword evidence="1" id="KW-0472">Membrane</keyword>
<sequence>MRYKLLSKIGIRLIALFFILSNFSYIVGAVITVVNHLNQSNIIENYSLFLPIATMLLTFLLGICLWIFADKIADHMIGKIQIEASKEELDYQKVQYVAFSVAGLLIISDAVPDLISALYQIVALQKYTMNSLDKVSVAYHSQLITALLKSIFGIWLTLGSKGIINSIKKLKTAGLNDIEEGEDGEER</sequence>
<comment type="caution">
    <text evidence="2">The sequence shown here is derived from an EMBL/GenBank/DDBJ whole genome shotgun (WGS) entry which is preliminary data.</text>
</comment>
<gene>
    <name evidence="2" type="ORF">ISU02_02585</name>
</gene>
<accession>A0ABR9ZQS9</accession>
<keyword evidence="1" id="KW-0812">Transmembrane</keyword>
<evidence type="ECO:0000313" key="3">
    <source>
        <dbReference type="Proteomes" id="UP000614200"/>
    </source>
</evidence>
<feature type="transmembrane region" description="Helical" evidence="1">
    <location>
        <begin position="139"/>
        <end position="158"/>
    </location>
</feature>
<keyword evidence="1" id="KW-1133">Transmembrane helix</keyword>